<organism evidence="1 2">
    <name type="scientific">Ruminococcus albus 8</name>
    <dbReference type="NCBI Taxonomy" id="246199"/>
    <lineage>
        <taxon>Bacteria</taxon>
        <taxon>Bacillati</taxon>
        <taxon>Bacillota</taxon>
        <taxon>Clostridia</taxon>
        <taxon>Eubacteriales</taxon>
        <taxon>Oscillospiraceae</taxon>
        <taxon>Ruminococcus</taxon>
    </lineage>
</organism>
<proteinExistence type="predicted"/>
<reference evidence="1 2" key="1">
    <citation type="submission" date="2011-02" db="EMBL/GenBank/DDBJ databases">
        <authorList>
            <person name="Nelson K.E."/>
            <person name="Sutton G."/>
            <person name="Torralba M."/>
            <person name="Durkin S."/>
            <person name="Harkins D."/>
            <person name="Montgomery R."/>
            <person name="Ziemer C."/>
            <person name="Klaassens E."/>
            <person name="Ocuiv P."/>
            <person name="Morrison M."/>
        </authorList>
    </citation>
    <scope>NUCLEOTIDE SEQUENCE [LARGE SCALE GENOMIC DNA]</scope>
    <source>
        <strain evidence="1 2">8</strain>
    </source>
</reference>
<dbReference type="AlphaFoldDB" id="E9SEZ7"/>
<comment type="caution">
    <text evidence="1">The sequence shown here is derived from an EMBL/GenBank/DDBJ whole genome shotgun (WGS) entry which is preliminary data.</text>
</comment>
<protein>
    <submittedName>
        <fullName evidence="1">Uncharacterized protein</fullName>
    </submittedName>
</protein>
<dbReference type="Proteomes" id="UP000004259">
    <property type="component" value="Unassembled WGS sequence"/>
</dbReference>
<sequence>MNGGAVSCNGGDGAVAGELTPDALIGVTTQTQPDADYSETITVTDVSMIAGHVKNIKPIVQKYKNAQ</sequence>
<keyword evidence="2" id="KW-1185">Reference proteome</keyword>
<dbReference type="RefSeq" id="WP_002851532.1">
    <property type="nucleotide sequence ID" value="NZ_ADKM02000110.1"/>
</dbReference>
<evidence type="ECO:0000313" key="1">
    <source>
        <dbReference type="EMBL" id="EGC02150.1"/>
    </source>
</evidence>
<name>E9SEZ7_RUMAL</name>
<accession>E9SEZ7</accession>
<dbReference type="EMBL" id="ADKM02000110">
    <property type="protein sequence ID" value="EGC02150.1"/>
    <property type="molecule type" value="Genomic_DNA"/>
</dbReference>
<gene>
    <name evidence="1" type="ORF">CUS_5653</name>
</gene>
<evidence type="ECO:0000313" key="2">
    <source>
        <dbReference type="Proteomes" id="UP000004259"/>
    </source>
</evidence>